<dbReference type="Pfam" id="PF00583">
    <property type="entry name" value="Acetyltransf_1"/>
    <property type="match status" value="1"/>
</dbReference>
<feature type="domain" description="N-acetyltransferase" evidence="3">
    <location>
        <begin position="5"/>
        <end position="152"/>
    </location>
</feature>
<dbReference type="NCBIfam" id="TIGR01575">
    <property type="entry name" value="rimI"/>
    <property type="match status" value="1"/>
</dbReference>
<dbReference type="InterPro" id="IPR006464">
    <property type="entry name" value="AcTrfase_RimI/Ard1"/>
</dbReference>
<dbReference type="Proteomes" id="UP000183253">
    <property type="component" value="Unassembled WGS sequence"/>
</dbReference>
<reference evidence="4 5" key="1">
    <citation type="submission" date="2016-10" db="EMBL/GenBank/DDBJ databases">
        <authorList>
            <person name="de Groot N.N."/>
        </authorList>
    </citation>
    <scope>NUCLEOTIDE SEQUENCE [LARGE SCALE GENOMIC DNA]</scope>
    <source>
        <strain evidence="4 5">DSM 25383</strain>
    </source>
</reference>
<evidence type="ECO:0000256" key="2">
    <source>
        <dbReference type="ARBA" id="ARBA00023315"/>
    </source>
</evidence>
<dbReference type="InterPro" id="IPR000182">
    <property type="entry name" value="GNAT_dom"/>
</dbReference>
<evidence type="ECO:0000259" key="3">
    <source>
        <dbReference type="PROSITE" id="PS51186"/>
    </source>
</evidence>
<dbReference type="AlphaFoldDB" id="A0A1H4AJQ3"/>
<dbReference type="RefSeq" id="WP_010261228.1">
    <property type="nucleotide sequence ID" value="NZ_CAEG01000010.1"/>
</dbReference>
<keyword evidence="2" id="KW-0012">Acyltransferase</keyword>
<evidence type="ECO:0000313" key="5">
    <source>
        <dbReference type="Proteomes" id="UP000183253"/>
    </source>
</evidence>
<protein>
    <submittedName>
        <fullName evidence="4">Ribosomal-protein-alanine acetyltransferase</fullName>
    </submittedName>
</protein>
<dbReference type="SUPFAM" id="SSF55729">
    <property type="entry name" value="Acyl-CoA N-acyltransferases (Nat)"/>
    <property type="match status" value="1"/>
</dbReference>
<organism evidence="4 5">
    <name type="scientific">Alistipes timonensis JC136</name>
    <dbReference type="NCBI Taxonomy" id="1033731"/>
    <lineage>
        <taxon>Bacteria</taxon>
        <taxon>Pseudomonadati</taxon>
        <taxon>Bacteroidota</taxon>
        <taxon>Bacteroidia</taxon>
        <taxon>Bacteroidales</taxon>
        <taxon>Rikenellaceae</taxon>
        <taxon>Alistipes</taxon>
    </lineage>
</organism>
<dbReference type="Gene3D" id="3.40.630.30">
    <property type="match status" value="1"/>
</dbReference>
<dbReference type="CDD" id="cd04301">
    <property type="entry name" value="NAT_SF"/>
    <property type="match status" value="1"/>
</dbReference>
<dbReference type="STRING" id="1033731.SAMN05444145_10330"/>
<dbReference type="InterPro" id="IPR050832">
    <property type="entry name" value="Bact_Acetyltransf"/>
</dbReference>
<sequence length="157" mass="17047">MTTPIGIRPATTGDLDVVAAVERSCFPEDEAFSRRQLRYLLEQAEGTSYVACRGQEVVGYITLLTRRTARNLRIYSVAVDPAARGCGAGQALVDAAIALARRLGLDEVTLEVRTDNAPAIGLYTRNGFRAGKLLRGYYPDGADARRMSLRISGGRPE</sequence>
<dbReference type="InterPro" id="IPR016181">
    <property type="entry name" value="Acyl_CoA_acyltransferase"/>
</dbReference>
<dbReference type="PROSITE" id="PS51186">
    <property type="entry name" value="GNAT"/>
    <property type="match status" value="1"/>
</dbReference>
<dbReference type="EMBL" id="FNRI01000003">
    <property type="protein sequence ID" value="SEA35884.1"/>
    <property type="molecule type" value="Genomic_DNA"/>
</dbReference>
<dbReference type="OrthoDB" id="9789605at2"/>
<keyword evidence="1 4" id="KW-0808">Transferase</keyword>
<accession>A0A1H4AJQ3</accession>
<gene>
    <name evidence="4" type="ORF">SAMN05444145_10330</name>
</gene>
<dbReference type="PANTHER" id="PTHR43877">
    <property type="entry name" value="AMINOALKYLPHOSPHONATE N-ACETYLTRANSFERASE-RELATED-RELATED"/>
    <property type="match status" value="1"/>
</dbReference>
<proteinExistence type="predicted"/>
<evidence type="ECO:0000256" key="1">
    <source>
        <dbReference type="ARBA" id="ARBA00022679"/>
    </source>
</evidence>
<dbReference type="GO" id="GO:0008080">
    <property type="term" value="F:N-acetyltransferase activity"/>
    <property type="evidence" value="ECO:0007669"/>
    <property type="project" value="InterPro"/>
</dbReference>
<keyword evidence="5" id="KW-1185">Reference proteome</keyword>
<evidence type="ECO:0000313" key="4">
    <source>
        <dbReference type="EMBL" id="SEA35884.1"/>
    </source>
</evidence>
<name>A0A1H4AJQ3_9BACT</name>